<organism evidence="1 2">
    <name type="scientific">Eucalyptus globulus</name>
    <name type="common">Tasmanian blue gum</name>
    <dbReference type="NCBI Taxonomy" id="34317"/>
    <lineage>
        <taxon>Eukaryota</taxon>
        <taxon>Viridiplantae</taxon>
        <taxon>Streptophyta</taxon>
        <taxon>Embryophyta</taxon>
        <taxon>Tracheophyta</taxon>
        <taxon>Spermatophyta</taxon>
        <taxon>Magnoliopsida</taxon>
        <taxon>eudicotyledons</taxon>
        <taxon>Gunneridae</taxon>
        <taxon>Pentapetalae</taxon>
        <taxon>rosids</taxon>
        <taxon>malvids</taxon>
        <taxon>Myrtales</taxon>
        <taxon>Myrtaceae</taxon>
        <taxon>Myrtoideae</taxon>
        <taxon>Eucalypteae</taxon>
        <taxon>Eucalyptus</taxon>
    </lineage>
</organism>
<dbReference type="Proteomes" id="UP001634007">
    <property type="component" value="Unassembled WGS sequence"/>
</dbReference>
<sequence>MCTMATFMNSWATVCQSRIHEVALPNFELPSLFQVEEPIFIQWLALPFKKDLALARLRFSGLALSRLKAASNASNSSDSTANNSQRSRMEIAYALICKAPV</sequence>
<gene>
    <name evidence="1" type="ORF">ACJRO7_027018</name>
</gene>
<accession>A0ABD3JQP1</accession>
<evidence type="ECO:0000313" key="2">
    <source>
        <dbReference type="Proteomes" id="UP001634007"/>
    </source>
</evidence>
<dbReference type="EMBL" id="JBJKBG010000007">
    <property type="protein sequence ID" value="KAL3729950.1"/>
    <property type="molecule type" value="Genomic_DNA"/>
</dbReference>
<protein>
    <submittedName>
        <fullName evidence="1">Uncharacterized protein</fullName>
    </submittedName>
</protein>
<keyword evidence="2" id="KW-1185">Reference proteome</keyword>
<comment type="caution">
    <text evidence="1">The sequence shown here is derived from an EMBL/GenBank/DDBJ whole genome shotgun (WGS) entry which is preliminary data.</text>
</comment>
<proteinExistence type="predicted"/>
<dbReference type="AlphaFoldDB" id="A0ABD3JQP1"/>
<reference evidence="1 2" key="1">
    <citation type="submission" date="2024-11" db="EMBL/GenBank/DDBJ databases">
        <title>Chromosome-level genome assembly of Eucalyptus globulus Labill. provides insights into its genome evolution.</title>
        <authorList>
            <person name="Li X."/>
        </authorList>
    </citation>
    <scope>NUCLEOTIDE SEQUENCE [LARGE SCALE GENOMIC DNA]</scope>
    <source>
        <strain evidence="1">CL2024</strain>
        <tissue evidence="1">Fresh tender leaves</tissue>
    </source>
</reference>
<evidence type="ECO:0000313" key="1">
    <source>
        <dbReference type="EMBL" id="KAL3729950.1"/>
    </source>
</evidence>
<name>A0ABD3JQP1_EUCGL</name>